<evidence type="ECO:0000256" key="2">
    <source>
        <dbReference type="SAM" id="Phobius"/>
    </source>
</evidence>
<protein>
    <submittedName>
        <fullName evidence="4">Foldase protein PrsA 1</fullName>
        <ecNumber evidence="4">5.2.1.8</ecNumber>
    </submittedName>
</protein>
<dbReference type="PANTHER" id="PTHR47245">
    <property type="entry name" value="PEPTIDYLPROLYL ISOMERASE"/>
    <property type="match status" value="1"/>
</dbReference>
<dbReference type="EMBL" id="CP037920">
    <property type="protein sequence ID" value="QDT99855.1"/>
    <property type="molecule type" value="Genomic_DNA"/>
</dbReference>
<dbReference type="SUPFAM" id="SSF109998">
    <property type="entry name" value="Triger factor/SurA peptide-binding domain-like"/>
    <property type="match status" value="1"/>
</dbReference>
<organism evidence="4 5">
    <name type="scientific">Gimesia aquarii</name>
    <dbReference type="NCBI Taxonomy" id="2527964"/>
    <lineage>
        <taxon>Bacteria</taxon>
        <taxon>Pseudomonadati</taxon>
        <taxon>Planctomycetota</taxon>
        <taxon>Planctomycetia</taxon>
        <taxon>Planctomycetales</taxon>
        <taxon>Planctomycetaceae</taxon>
        <taxon>Gimesia</taxon>
    </lineage>
</organism>
<dbReference type="KEGG" id="gaw:V144x_53680"/>
<dbReference type="PANTHER" id="PTHR47245:SF2">
    <property type="entry name" value="PEPTIDYL-PROLYL CIS-TRANS ISOMERASE HP_0175-RELATED"/>
    <property type="match status" value="1"/>
</dbReference>
<dbReference type="Proteomes" id="UP000318704">
    <property type="component" value="Chromosome"/>
</dbReference>
<dbReference type="Gene3D" id="1.10.4030.10">
    <property type="entry name" value="Porin chaperone SurA, peptide-binding domain"/>
    <property type="match status" value="1"/>
</dbReference>
<dbReference type="PROSITE" id="PS50198">
    <property type="entry name" value="PPIC_PPIASE_2"/>
    <property type="match status" value="1"/>
</dbReference>
<reference evidence="4 5" key="1">
    <citation type="submission" date="2019-03" db="EMBL/GenBank/DDBJ databases">
        <title>Deep-cultivation of Planctomycetes and their phenomic and genomic characterization uncovers novel biology.</title>
        <authorList>
            <person name="Wiegand S."/>
            <person name="Jogler M."/>
            <person name="Boedeker C."/>
            <person name="Pinto D."/>
            <person name="Vollmers J."/>
            <person name="Rivas-Marin E."/>
            <person name="Kohn T."/>
            <person name="Peeters S.H."/>
            <person name="Heuer A."/>
            <person name="Rast P."/>
            <person name="Oberbeckmann S."/>
            <person name="Bunk B."/>
            <person name="Jeske O."/>
            <person name="Meyerdierks A."/>
            <person name="Storesund J.E."/>
            <person name="Kallscheuer N."/>
            <person name="Luecker S."/>
            <person name="Lage O.M."/>
            <person name="Pohl T."/>
            <person name="Merkel B.J."/>
            <person name="Hornburger P."/>
            <person name="Mueller R.-W."/>
            <person name="Bruemmer F."/>
            <person name="Labrenz M."/>
            <person name="Spormann A.M."/>
            <person name="Op den Camp H."/>
            <person name="Overmann J."/>
            <person name="Amann R."/>
            <person name="Jetten M.S.M."/>
            <person name="Mascher T."/>
            <person name="Medema M.H."/>
            <person name="Devos D.P."/>
            <person name="Kaster A.-K."/>
            <person name="Ovreas L."/>
            <person name="Rohde M."/>
            <person name="Galperin M.Y."/>
            <person name="Jogler C."/>
        </authorList>
    </citation>
    <scope>NUCLEOTIDE SEQUENCE [LARGE SCALE GENOMIC DNA]</scope>
    <source>
        <strain evidence="4 5">V144</strain>
    </source>
</reference>
<keyword evidence="2" id="KW-0472">Membrane</keyword>
<evidence type="ECO:0000256" key="1">
    <source>
        <dbReference type="PROSITE-ProRule" id="PRU00278"/>
    </source>
</evidence>
<dbReference type="InterPro" id="IPR046357">
    <property type="entry name" value="PPIase_dom_sf"/>
</dbReference>
<keyword evidence="1 4" id="KW-0413">Isomerase</keyword>
<dbReference type="InterPro" id="IPR050245">
    <property type="entry name" value="PrsA_foldase"/>
</dbReference>
<dbReference type="Pfam" id="PF00639">
    <property type="entry name" value="Rotamase"/>
    <property type="match status" value="1"/>
</dbReference>
<dbReference type="Gene3D" id="3.10.50.40">
    <property type="match status" value="1"/>
</dbReference>
<gene>
    <name evidence="4" type="primary">prsA1</name>
    <name evidence="4" type="ORF">V144x_53680</name>
</gene>
<sequence length="317" mass="35496">MPIRLRIILNISIIAMWFTSLTSISLFADEKKKQTNGSQKVLVTVNGHAITQADLDFAYLSRGISGGTRSAKKQVLESLVDQRLIQDFLAQQKITVPPKQLDESVLKVQKLIRKKGDNPEQVLTKMGFTPEKLRTAIALPLSWNIYAKREITPAKIQEYFDQHRAELDGTRVEASHILLKLPPNAKPETIQQAKQKLSDVREQILAEKITFAEAAAQHSEAPSKNDGGKLVTSAYRGKMPLALTQQVFALKEGDVSVPFQSPFGVHIVTLNKKHPGQFSLEDVRGEIFQLLSRALWNKTIQKLRSSAKIEWNANSPE</sequence>
<dbReference type="GO" id="GO:0003755">
    <property type="term" value="F:peptidyl-prolyl cis-trans isomerase activity"/>
    <property type="evidence" value="ECO:0007669"/>
    <property type="project" value="UniProtKB-KW"/>
</dbReference>
<feature type="domain" description="PpiC" evidence="3">
    <location>
        <begin position="169"/>
        <end position="272"/>
    </location>
</feature>
<evidence type="ECO:0000259" key="3">
    <source>
        <dbReference type="PROSITE" id="PS50198"/>
    </source>
</evidence>
<proteinExistence type="predicted"/>
<dbReference type="EC" id="5.2.1.8" evidence="4"/>
<dbReference type="Pfam" id="PF13624">
    <property type="entry name" value="SurA_N_3"/>
    <property type="match status" value="1"/>
</dbReference>
<dbReference type="AlphaFoldDB" id="A0A517W3M3"/>
<keyword evidence="2" id="KW-0812">Transmembrane</keyword>
<dbReference type="SUPFAM" id="SSF54534">
    <property type="entry name" value="FKBP-like"/>
    <property type="match status" value="1"/>
</dbReference>
<evidence type="ECO:0000313" key="4">
    <source>
        <dbReference type="EMBL" id="QDT99855.1"/>
    </source>
</evidence>
<name>A0A517W3M3_9PLAN</name>
<dbReference type="RefSeq" id="WP_144989736.1">
    <property type="nucleotide sequence ID" value="NZ_CP037920.1"/>
</dbReference>
<dbReference type="InterPro" id="IPR000297">
    <property type="entry name" value="PPIase_PpiC"/>
</dbReference>
<keyword evidence="2" id="KW-1133">Transmembrane helix</keyword>
<evidence type="ECO:0000313" key="5">
    <source>
        <dbReference type="Proteomes" id="UP000318704"/>
    </source>
</evidence>
<feature type="transmembrane region" description="Helical" evidence="2">
    <location>
        <begin position="7"/>
        <end position="28"/>
    </location>
</feature>
<dbReference type="InterPro" id="IPR027304">
    <property type="entry name" value="Trigger_fact/SurA_dom_sf"/>
</dbReference>
<keyword evidence="1" id="KW-0697">Rotamase</keyword>
<accession>A0A517W3M3</accession>